<gene>
    <name evidence="2" type="ORF">ABQM86_00425</name>
</gene>
<evidence type="ECO:0008006" key="3">
    <source>
        <dbReference type="Google" id="ProtNLM"/>
    </source>
</evidence>
<sequence length="281" mass="30478">MINSESQGSRSHWVQITEQTRLQASPLPDREQPVWEGSRLRRKLLIKRSAAILVIGTVTALLGWSVIAGFNHATATYTTIEGTVTAQTESPRSRTASCQLDMSYIVDGQELHGVAKTNAYCNTLPPVGSHARINVASSDPHDIWLDGIDDAGHPNPILFAVFLVVAPLAFAFALWTELTDFGAARKLVASGVQWRKIRATVVSKSGGRAGVILWLKADGVSGEPSTFGIFYRFASPVGPVRKGDSVELSIIADGQRHALLWRPEIQDVALIHTNHPPAFVA</sequence>
<protein>
    <recommendedName>
        <fullName evidence="3">DUF3592 domain-containing protein</fullName>
    </recommendedName>
</protein>
<feature type="transmembrane region" description="Helical" evidence="1">
    <location>
        <begin position="157"/>
        <end position="176"/>
    </location>
</feature>
<dbReference type="AlphaFoldDB" id="A0AB39YT23"/>
<organism evidence="2">
    <name type="scientific">Paenarthrobacter sp. AMU7</name>
    <dbReference type="NCBI Taxonomy" id="3162492"/>
    <lineage>
        <taxon>Bacteria</taxon>
        <taxon>Bacillati</taxon>
        <taxon>Actinomycetota</taxon>
        <taxon>Actinomycetes</taxon>
        <taxon>Micrococcales</taxon>
        <taxon>Micrococcaceae</taxon>
        <taxon>Paenarthrobacter</taxon>
    </lineage>
</organism>
<proteinExistence type="predicted"/>
<dbReference type="EMBL" id="CP165735">
    <property type="protein sequence ID" value="XDV71692.1"/>
    <property type="molecule type" value="Genomic_DNA"/>
</dbReference>
<name>A0AB39YT23_9MICC</name>
<reference evidence="2" key="1">
    <citation type="submission" date="2024-07" db="EMBL/GenBank/DDBJ databases">
        <authorList>
            <person name="Li J."/>
            <person name="Wei H."/>
            <person name="Ma J."/>
        </authorList>
    </citation>
    <scope>NUCLEOTIDE SEQUENCE</scope>
    <source>
        <strain evidence="2">AMU7</strain>
    </source>
</reference>
<keyword evidence="1" id="KW-0812">Transmembrane</keyword>
<accession>A0AB39YT23</accession>
<keyword evidence="1" id="KW-1133">Transmembrane helix</keyword>
<keyword evidence="1" id="KW-0472">Membrane</keyword>
<evidence type="ECO:0000256" key="1">
    <source>
        <dbReference type="SAM" id="Phobius"/>
    </source>
</evidence>
<dbReference type="RefSeq" id="WP_369745652.1">
    <property type="nucleotide sequence ID" value="NZ_CP165735.1"/>
</dbReference>
<evidence type="ECO:0000313" key="2">
    <source>
        <dbReference type="EMBL" id="XDV71692.1"/>
    </source>
</evidence>
<feature type="transmembrane region" description="Helical" evidence="1">
    <location>
        <begin position="49"/>
        <end position="70"/>
    </location>
</feature>